<evidence type="ECO:0000259" key="1">
    <source>
        <dbReference type="PROSITE" id="PS51832"/>
    </source>
</evidence>
<dbReference type="PANTHER" id="PTHR43155">
    <property type="entry name" value="CYCLIC DI-GMP PHOSPHODIESTERASE PA4108-RELATED"/>
    <property type="match status" value="1"/>
</dbReference>
<dbReference type="PROSITE" id="PS51832">
    <property type="entry name" value="HD_GYP"/>
    <property type="match status" value="1"/>
</dbReference>
<dbReference type="EMBL" id="JAOQKE010000006">
    <property type="protein sequence ID" value="MCU6725218.1"/>
    <property type="molecule type" value="Genomic_DNA"/>
</dbReference>
<dbReference type="InterPro" id="IPR006675">
    <property type="entry name" value="HDIG_dom"/>
</dbReference>
<dbReference type="InterPro" id="IPR003607">
    <property type="entry name" value="HD/PDEase_dom"/>
</dbReference>
<organism evidence="2 3">
    <name type="scientific">Muricoprocola aceti</name>
    <dbReference type="NCBI Taxonomy" id="2981772"/>
    <lineage>
        <taxon>Bacteria</taxon>
        <taxon>Bacillati</taxon>
        <taxon>Bacillota</taxon>
        <taxon>Clostridia</taxon>
        <taxon>Lachnospirales</taxon>
        <taxon>Lachnospiraceae</taxon>
        <taxon>Muricoprocola</taxon>
    </lineage>
</organism>
<sequence>MKKEKKQTYHLINGDLSKEISHGICVSNLAYKVGKKLLLDEKTCYNLAVMGLLHDVGKQEMVRNVFKRGEDRILRIEEMRYIRTHPVLGYAILKEQGYPQELVKWVLYHHENYDGTGYPSNIAGEEIPLGARILRVCDVFAALTTERPYRKAYTIEKAMEQMMAEVKNFDMKVFLALMDVVHENTAEELCDHQDLRIDAPHWTEEKKTTGGML</sequence>
<name>A0ABT2SL42_9FIRM</name>
<dbReference type="Gene3D" id="1.10.3210.10">
    <property type="entry name" value="Hypothetical protein af1432"/>
    <property type="match status" value="1"/>
</dbReference>
<dbReference type="NCBIfam" id="TIGR00277">
    <property type="entry name" value="HDIG"/>
    <property type="match status" value="1"/>
</dbReference>
<dbReference type="RefSeq" id="WP_117448116.1">
    <property type="nucleotide sequence ID" value="NZ_JAOQKE010000006.1"/>
</dbReference>
<comment type="caution">
    <text evidence="2">The sequence shown here is derived from an EMBL/GenBank/DDBJ whole genome shotgun (WGS) entry which is preliminary data.</text>
</comment>
<feature type="domain" description="HD-GYP" evidence="1">
    <location>
        <begin position="1"/>
        <end position="194"/>
    </location>
</feature>
<dbReference type="SUPFAM" id="SSF109604">
    <property type="entry name" value="HD-domain/PDEase-like"/>
    <property type="match status" value="1"/>
</dbReference>
<accession>A0ABT2SL42</accession>
<reference evidence="2 3" key="1">
    <citation type="journal article" date="2021" name="ISME Commun">
        <title>Automated analysis of genomic sequences facilitates high-throughput and comprehensive description of bacteria.</title>
        <authorList>
            <person name="Hitch T.C.A."/>
        </authorList>
    </citation>
    <scope>NUCLEOTIDE SEQUENCE [LARGE SCALE GENOMIC DNA]</scope>
    <source>
        <strain evidence="2 3">Sanger_29</strain>
    </source>
</reference>
<evidence type="ECO:0000313" key="3">
    <source>
        <dbReference type="Proteomes" id="UP001652338"/>
    </source>
</evidence>
<dbReference type="PANTHER" id="PTHR43155:SF2">
    <property type="entry name" value="CYCLIC DI-GMP PHOSPHODIESTERASE PA4108"/>
    <property type="match status" value="1"/>
</dbReference>
<dbReference type="SMART" id="SM00471">
    <property type="entry name" value="HDc"/>
    <property type="match status" value="1"/>
</dbReference>
<evidence type="ECO:0000313" key="2">
    <source>
        <dbReference type="EMBL" id="MCU6725218.1"/>
    </source>
</evidence>
<dbReference type="InterPro" id="IPR037522">
    <property type="entry name" value="HD_GYP_dom"/>
</dbReference>
<dbReference type="Pfam" id="PF13487">
    <property type="entry name" value="HD_5"/>
    <property type="match status" value="1"/>
</dbReference>
<gene>
    <name evidence="2" type="ORF">OCV47_07630</name>
</gene>
<dbReference type="CDD" id="cd00077">
    <property type="entry name" value="HDc"/>
    <property type="match status" value="1"/>
</dbReference>
<dbReference type="Proteomes" id="UP001652338">
    <property type="component" value="Unassembled WGS sequence"/>
</dbReference>
<protein>
    <submittedName>
        <fullName evidence="2">HD domain-containing protein</fullName>
    </submittedName>
</protein>
<keyword evidence="3" id="KW-1185">Reference proteome</keyword>
<proteinExistence type="predicted"/>